<proteinExistence type="predicted"/>
<keyword evidence="2" id="KW-1185">Reference proteome</keyword>
<keyword evidence="1" id="KW-0762">Sugar transport</keyword>
<dbReference type="Proteomes" id="UP000682204">
    <property type="component" value="Chromosome"/>
</dbReference>
<reference evidence="1" key="1">
    <citation type="submission" date="2021-05" db="EMBL/GenBank/DDBJ databases">
        <title>An isolated secondary fermenter in methanogenic hydrocarbon-degrading communities.</title>
        <authorList>
            <person name="Liu Y.-F."/>
            <person name="Liu Z.-l."/>
        </authorList>
    </citation>
    <scope>NUCLEOTIDE SEQUENCE</scope>
    <source>
        <strain evidence="1">L-13</strain>
    </source>
</reference>
<evidence type="ECO:0000313" key="1">
    <source>
        <dbReference type="EMBL" id="QVL37749.1"/>
    </source>
</evidence>
<accession>A0ACD1E087</accession>
<dbReference type="EMBL" id="CP074691">
    <property type="protein sequence ID" value="QVL37749.1"/>
    <property type="molecule type" value="Genomic_DNA"/>
</dbReference>
<protein>
    <submittedName>
        <fullName evidence="1">PTS glucose transporter subunit IIA</fullName>
    </submittedName>
</protein>
<gene>
    <name evidence="1" type="ORF">KIH16_14080</name>
</gene>
<keyword evidence="1" id="KW-0813">Transport</keyword>
<evidence type="ECO:0000313" key="2">
    <source>
        <dbReference type="Proteomes" id="UP000682204"/>
    </source>
</evidence>
<sequence length="145" mass="15032">MAPLSGRIVSLDDVPDPVFSARLVGDGVAIDPDGDGLVVAPCDGELVVLFPTGHAFGIRSPEGVEILVHIGIETVSLRGEGFTCLASQGDLLKAGDPVVRFEREALARAVSRLSPVVVTAGARSFEAVDGSVRAGRDLLLTVTRS</sequence>
<organism evidence="1 2">
    <name type="scientific">Aminirod propionatiphilus</name>
    <dbReference type="NCBI Taxonomy" id="3415223"/>
    <lineage>
        <taxon>Bacteria</taxon>
        <taxon>Thermotogati</taxon>
        <taxon>Synergistota</taxon>
        <taxon>Synergistia</taxon>
        <taxon>Synergistales</taxon>
        <taxon>Aminiphilaceae</taxon>
        <taxon>Aminirod</taxon>
    </lineage>
</organism>
<name>A0ACD1E087_9BACT</name>